<accession>A0A3L0W1T3</accession>
<feature type="domain" description="Phage tail fibre protein N-terminal" evidence="1">
    <location>
        <begin position="1"/>
        <end position="150"/>
    </location>
</feature>
<sequence>MSAIYFAILTDAGQAKMANAIALGIPLKITNMAVGDGNGQPVTPNAAQTVLIRENRRAPLNTLFQDPLNQAQLVAEQIIPEDVGDWWIREVGLFSEDGTLIAVANCPDTYKPLLSSGAGRTQVIRLVLVVSDTSAVELKIDPSVVLATRQYVDKSVFPRLKSGVALPTADIGPIWHDDYASIMTWQAFTANSANYQGYASQLIGSLLLDTQPTARPGYIKSGVQNLSRATYAALRAWAMHNGRMVAPGAWLAGTIQCADNADGTTFRVFDVRGEFMRAWDDGRGVDPGRQLGSAQGDAIRNIVGTANIGLQPSAGFGLLFNTISNGALTHAETSVTGRGASTTQSTQSTGNVGIKIDASLSVPTAPENRPRNTALLAAIKY</sequence>
<organism evidence="2">
    <name type="scientific">Escherichia coli</name>
    <dbReference type="NCBI Taxonomy" id="562"/>
    <lineage>
        <taxon>Bacteria</taxon>
        <taxon>Pseudomonadati</taxon>
        <taxon>Pseudomonadota</taxon>
        <taxon>Gammaproteobacteria</taxon>
        <taxon>Enterobacterales</taxon>
        <taxon>Enterobacteriaceae</taxon>
        <taxon>Escherichia</taxon>
    </lineage>
</organism>
<dbReference type="InterPro" id="IPR051934">
    <property type="entry name" value="Phage_Tail_Fiber_Structural"/>
</dbReference>
<dbReference type="EMBL" id="RNRV01000001">
    <property type="protein sequence ID" value="MHO02915.1"/>
    <property type="molecule type" value="Genomic_DNA"/>
</dbReference>
<dbReference type="PANTHER" id="PTHR35191">
    <property type="entry name" value="PROPHAGE SIDE TAIL FIBER PROTEIN HOMOLOG STFQ-RELATED"/>
    <property type="match status" value="1"/>
</dbReference>
<dbReference type="PANTHER" id="PTHR35191:SF1">
    <property type="entry name" value="PROPHAGE SIDE TAIL FIBER PROTEIN HOMOLOG STFQ-RELATED"/>
    <property type="match status" value="1"/>
</dbReference>
<dbReference type="Pfam" id="PF12571">
    <property type="entry name" value="Phage_tail_fib"/>
    <property type="match status" value="1"/>
</dbReference>
<name>A0A3L0W1T3_ECOLX</name>
<reference evidence="2" key="1">
    <citation type="submission" date="2018-10" db="EMBL/GenBank/DDBJ databases">
        <authorList>
            <consortium name="NARMS: The National Antimicrobial Resistance Monitoring System"/>
        </authorList>
    </citation>
    <scope>NUCLEOTIDE SEQUENCE [LARGE SCALE GENOMIC DNA]</scope>
    <source>
        <strain evidence="2">CVM N17EC0388</strain>
    </source>
</reference>
<proteinExistence type="predicted"/>
<evidence type="ECO:0000259" key="1">
    <source>
        <dbReference type="Pfam" id="PF12571"/>
    </source>
</evidence>
<dbReference type="SUPFAM" id="SSF88874">
    <property type="entry name" value="Receptor-binding domain of short tail fibre protein gp12"/>
    <property type="match status" value="1"/>
</dbReference>
<evidence type="ECO:0000313" key="2">
    <source>
        <dbReference type="EMBL" id="MHO02915.1"/>
    </source>
</evidence>
<dbReference type="AlphaFoldDB" id="A0A3L0W1T3"/>
<dbReference type="InterPro" id="IPR022225">
    <property type="entry name" value="Phage_tail_fibre_N"/>
</dbReference>
<comment type="caution">
    <text evidence="2">The sequence shown here is derived from an EMBL/GenBank/DDBJ whole genome shotgun (WGS) entry which is preliminary data.</text>
</comment>
<gene>
    <name evidence="2" type="ORF">D9F05_00710</name>
</gene>
<protein>
    <submittedName>
        <fullName evidence="2">Phage tail protein</fullName>
    </submittedName>
</protein>